<accession>A0A9Q1C5G2</accession>
<evidence type="ECO:0000259" key="6">
    <source>
        <dbReference type="Pfam" id="PF00892"/>
    </source>
</evidence>
<feature type="transmembrane region" description="Helical" evidence="5">
    <location>
        <begin position="197"/>
        <end position="216"/>
    </location>
</feature>
<feature type="transmembrane region" description="Helical" evidence="5">
    <location>
        <begin position="376"/>
        <end position="398"/>
    </location>
</feature>
<evidence type="ECO:0000256" key="1">
    <source>
        <dbReference type="ARBA" id="ARBA00004141"/>
    </source>
</evidence>
<feature type="transmembrane region" description="Helical" evidence="5">
    <location>
        <begin position="225"/>
        <end position="246"/>
    </location>
</feature>
<comment type="caution">
    <text evidence="7">The sequence shown here is derived from an EMBL/GenBank/DDBJ whole genome shotgun (WGS) entry which is preliminary data.</text>
</comment>
<organism evidence="7 8">
    <name type="scientific">Holothuria leucospilota</name>
    <name type="common">Black long sea cucumber</name>
    <name type="synonym">Mertensiothuria leucospilota</name>
    <dbReference type="NCBI Taxonomy" id="206669"/>
    <lineage>
        <taxon>Eukaryota</taxon>
        <taxon>Metazoa</taxon>
        <taxon>Echinodermata</taxon>
        <taxon>Eleutherozoa</taxon>
        <taxon>Echinozoa</taxon>
        <taxon>Holothuroidea</taxon>
        <taxon>Aspidochirotacea</taxon>
        <taxon>Aspidochirotida</taxon>
        <taxon>Holothuriidae</taxon>
        <taxon>Holothuria</taxon>
    </lineage>
</organism>
<evidence type="ECO:0000256" key="2">
    <source>
        <dbReference type="ARBA" id="ARBA00022692"/>
    </source>
</evidence>
<reference evidence="7" key="1">
    <citation type="submission" date="2021-10" db="EMBL/GenBank/DDBJ databases">
        <title>Tropical sea cucumber genome reveals ecological adaptation and Cuvierian tubules defense mechanism.</title>
        <authorList>
            <person name="Chen T."/>
        </authorList>
    </citation>
    <scope>NUCLEOTIDE SEQUENCE</scope>
    <source>
        <strain evidence="7">Nanhai2018</strain>
        <tissue evidence="7">Muscle</tissue>
    </source>
</reference>
<evidence type="ECO:0000313" key="7">
    <source>
        <dbReference type="EMBL" id="KAJ8038525.1"/>
    </source>
</evidence>
<keyword evidence="8" id="KW-1185">Reference proteome</keyword>
<feature type="transmembrane region" description="Helical" evidence="5">
    <location>
        <begin position="165"/>
        <end position="185"/>
    </location>
</feature>
<dbReference type="PANTHER" id="PTHR22911:SF6">
    <property type="entry name" value="SOLUTE CARRIER FAMILY 35 MEMBER G1"/>
    <property type="match status" value="1"/>
</dbReference>
<dbReference type="GO" id="GO:0016020">
    <property type="term" value="C:membrane"/>
    <property type="evidence" value="ECO:0007669"/>
    <property type="project" value="UniProtKB-SubCell"/>
</dbReference>
<evidence type="ECO:0000256" key="3">
    <source>
        <dbReference type="ARBA" id="ARBA00022989"/>
    </source>
</evidence>
<feature type="transmembrane region" description="Helical" evidence="5">
    <location>
        <begin position="348"/>
        <end position="370"/>
    </location>
</feature>
<dbReference type="PANTHER" id="PTHR22911">
    <property type="entry name" value="ACYL-MALONYL CONDENSING ENZYME-RELATED"/>
    <property type="match status" value="1"/>
</dbReference>
<proteinExistence type="predicted"/>
<dbReference type="OrthoDB" id="306876at2759"/>
<evidence type="ECO:0000313" key="8">
    <source>
        <dbReference type="Proteomes" id="UP001152320"/>
    </source>
</evidence>
<feature type="transmembrane region" description="Helical" evidence="5">
    <location>
        <begin position="433"/>
        <end position="451"/>
    </location>
</feature>
<dbReference type="Proteomes" id="UP001152320">
    <property type="component" value="Chromosome 7"/>
</dbReference>
<dbReference type="EMBL" id="JAIZAY010000007">
    <property type="protein sequence ID" value="KAJ8038525.1"/>
    <property type="molecule type" value="Genomic_DNA"/>
</dbReference>
<feature type="domain" description="EamA" evidence="6">
    <location>
        <begin position="166"/>
        <end position="297"/>
    </location>
</feature>
<dbReference type="Pfam" id="PF00892">
    <property type="entry name" value="EamA"/>
    <property type="match status" value="2"/>
</dbReference>
<feature type="transmembrane region" description="Helical" evidence="5">
    <location>
        <begin position="316"/>
        <end position="336"/>
    </location>
</feature>
<dbReference type="InterPro" id="IPR000620">
    <property type="entry name" value="EamA_dom"/>
</dbReference>
<evidence type="ECO:0000256" key="5">
    <source>
        <dbReference type="SAM" id="Phobius"/>
    </source>
</evidence>
<keyword evidence="2 5" id="KW-0812">Transmembrane</keyword>
<feature type="transmembrane region" description="Helical" evidence="5">
    <location>
        <begin position="277"/>
        <end position="296"/>
    </location>
</feature>
<dbReference type="InterPro" id="IPR037185">
    <property type="entry name" value="EmrE-like"/>
</dbReference>
<comment type="subcellular location">
    <subcellularLocation>
        <location evidence="1">Membrane</location>
        <topology evidence="1">Multi-pass membrane protein</topology>
    </subcellularLocation>
</comment>
<name>A0A9Q1C5G2_HOLLE</name>
<dbReference type="AlphaFoldDB" id="A0A9Q1C5G2"/>
<dbReference type="SUPFAM" id="SSF103481">
    <property type="entry name" value="Multidrug resistance efflux transporter EmrE"/>
    <property type="match status" value="2"/>
</dbReference>
<sequence length="464" mass="50595">MPWFPTYQEKHSRVTPAPPSAFLPLASTFEISGGVSVNQRNNNGTFSDRPVHILQNGGGGPCFAPPPIKVRGRSPPSPAFSYAYVPFGQNICSFGQRTEDWKWLGCSHGISRRNKNSCNDHDKLEVTFGNPFKDTVGQPVLNNVRALRDRCVSSRLWRPIYKHRALPLVLVAAFCSALESILARYVKEDVHAMQVSFTRYLFQLLPPISVLTYTGVSPKAESKSVFTFLIIRGVVGAVGVTSFYYALYFTSVGNATAVVYGAPVFVVFFARIILKEAIGVIDAVLVVVVIGGVILISQPPFIFGKEGEGDASKEVFGALLALFSCISFALAITLTAKMGKLDVNSFKIVLYYAVVASITTALLATTTRVWSIPPCGLVRLVLVSMGILNCGLQCLLTYSLTIEKPIFVIILQTNEVIFAYVLEFLLFNASPDVFPLIGTGLIVSGSLTASWRKIKVSTGEQNKN</sequence>
<protein>
    <submittedName>
        <fullName evidence="7">Solute carrier family 35 member G1</fullName>
    </submittedName>
</protein>
<feature type="domain" description="EamA" evidence="6">
    <location>
        <begin position="316"/>
        <end position="448"/>
    </location>
</feature>
<keyword evidence="4 5" id="KW-0472">Membrane</keyword>
<feature type="transmembrane region" description="Helical" evidence="5">
    <location>
        <begin position="252"/>
        <end position="270"/>
    </location>
</feature>
<evidence type="ECO:0000256" key="4">
    <source>
        <dbReference type="ARBA" id="ARBA00023136"/>
    </source>
</evidence>
<keyword evidence="3 5" id="KW-1133">Transmembrane helix</keyword>
<gene>
    <name evidence="7" type="ORF">HOLleu_15974</name>
</gene>
<feature type="transmembrane region" description="Helical" evidence="5">
    <location>
        <begin position="405"/>
        <end position="427"/>
    </location>
</feature>